<dbReference type="Proteomes" id="UP000003571">
    <property type="component" value="Unassembled WGS sequence"/>
</dbReference>
<evidence type="ECO:0000313" key="4">
    <source>
        <dbReference type="EMBL" id="EIC02971.1"/>
    </source>
</evidence>
<evidence type="ECO:0000256" key="2">
    <source>
        <dbReference type="ARBA" id="ARBA00022729"/>
    </source>
</evidence>
<keyword evidence="5" id="KW-1185">Reference proteome</keyword>
<comment type="similarity">
    <text evidence="1">Belongs to the leucine-binding protein family.</text>
</comment>
<evidence type="ECO:0000313" key="5">
    <source>
        <dbReference type="Proteomes" id="UP000003571"/>
    </source>
</evidence>
<name>H7EHF9_9SPIR</name>
<accession>H7EHF9</accession>
<keyword evidence="2" id="KW-0732">Signal</keyword>
<dbReference type="Pfam" id="PF13458">
    <property type="entry name" value="Peripla_BP_6"/>
    <property type="match status" value="1"/>
</dbReference>
<sequence length="390" mass="40925">MKKRNLFGFCAVGALLLAGCGGTKENVVKIGVYEPASGDNGAGGKQESLGIQYANTVTPSVTIGGKEYKVQLVAVDNESSNDKAVTAASELVSKGVSIVLGSYGSGVSIAASDTFASSDIPALGLTCTNPQVTLGNDHYFRICFLDPFQGTVLANFASDTFKAKKAYCLAKLGDDYSVGLCNYFIEAFKKLGGETVFETFPDGTSDFAAYVTNARNIGADIFFSPVSIEAAALIVEQANTQGLPIPILAGDTWDSNVVLAAAKGTSVQIFVTTFFMEGSSEKKVTDFVDGFRGYLDSNATALTNNGGNNEISAVSAMGFDGYYTALEALKKAGSTKGKDIIKALPSVSHNGITGLIKFDETGDAIRDVAYVKQVDNASGKWKFIAVQKVN</sequence>
<dbReference type="EMBL" id="AGRW01000027">
    <property type="protein sequence ID" value="EIC02971.1"/>
    <property type="molecule type" value="Genomic_DNA"/>
</dbReference>
<organism evidence="4 5">
    <name type="scientific">Treponema saccharophilum DSM 2985</name>
    <dbReference type="NCBI Taxonomy" id="907348"/>
    <lineage>
        <taxon>Bacteria</taxon>
        <taxon>Pseudomonadati</taxon>
        <taxon>Spirochaetota</taxon>
        <taxon>Spirochaetia</taxon>
        <taxon>Spirochaetales</taxon>
        <taxon>Treponemataceae</taxon>
        <taxon>Treponema</taxon>
    </lineage>
</organism>
<dbReference type="STRING" id="907348.TresaDRAFT_2685"/>
<dbReference type="RefSeq" id="WP_002702048.1">
    <property type="nucleotide sequence ID" value="NZ_AGRW01000027.1"/>
</dbReference>
<dbReference type="PANTHER" id="PTHR30483:SF6">
    <property type="entry name" value="PERIPLASMIC BINDING PROTEIN OF ABC TRANSPORTER FOR NATURAL AMINO ACIDS"/>
    <property type="match status" value="1"/>
</dbReference>
<dbReference type="PANTHER" id="PTHR30483">
    <property type="entry name" value="LEUCINE-SPECIFIC-BINDING PROTEIN"/>
    <property type="match status" value="1"/>
</dbReference>
<dbReference type="InterPro" id="IPR028082">
    <property type="entry name" value="Peripla_BP_I"/>
</dbReference>
<dbReference type="eggNOG" id="COG0683">
    <property type="taxonomic scope" value="Bacteria"/>
</dbReference>
<proteinExistence type="inferred from homology"/>
<dbReference type="InterPro" id="IPR028081">
    <property type="entry name" value="Leu-bd"/>
</dbReference>
<dbReference type="AlphaFoldDB" id="H7EHF9"/>
<dbReference type="SUPFAM" id="SSF53822">
    <property type="entry name" value="Periplasmic binding protein-like I"/>
    <property type="match status" value="1"/>
</dbReference>
<protein>
    <submittedName>
        <fullName evidence="4">Amino acid/amide ABC transporter substrate-binding protein, HAAT family</fullName>
    </submittedName>
</protein>
<dbReference type="InterPro" id="IPR051010">
    <property type="entry name" value="BCAA_transport"/>
</dbReference>
<feature type="domain" description="Leucine-binding protein" evidence="3">
    <location>
        <begin position="28"/>
        <end position="375"/>
    </location>
</feature>
<reference evidence="4 5" key="1">
    <citation type="submission" date="2011-09" db="EMBL/GenBank/DDBJ databases">
        <title>The draft genome of Treponema saccharophilum DSM 2985.</title>
        <authorList>
            <consortium name="US DOE Joint Genome Institute (JGI-PGF)"/>
            <person name="Lucas S."/>
            <person name="Copeland A."/>
            <person name="Lapidus A."/>
            <person name="Glavina del Rio T."/>
            <person name="Dalin E."/>
            <person name="Tice H."/>
            <person name="Bruce D."/>
            <person name="Goodwin L."/>
            <person name="Pitluck S."/>
            <person name="Peters L."/>
            <person name="Kyrpides N."/>
            <person name="Mavromatis K."/>
            <person name="Ivanova N."/>
            <person name="Markowitz V."/>
            <person name="Cheng J.-F."/>
            <person name="Hugenholtz P."/>
            <person name="Woyke T."/>
            <person name="Wu D."/>
            <person name="Gronow S."/>
            <person name="Wellnitz S."/>
            <person name="Brambilla E."/>
            <person name="Klenk H.-P."/>
            <person name="Eisen J.A."/>
        </authorList>
    </citation>
    <scope>NUCLEOTIDE SEQUENCE [LARGE SCALE GENOMIC DNA]</scope>
    <source>
        <strain evidence="4 5">DSM 2985</strain>
    </source>
</reference>
<dbReference type="PATRIC" id="fig|907348.3.peg.224"/>
<dbReference type="Gene3D" id="3.40.50.2300">
    <property type="match status" value="2"/>
</dbReference>
<comment type="caution">
    <text evidence="4">The sequence shown here is derived from an EMBL/GenBank/DDBJ whole genome shotgun (WGS) entry which is preliminary data.</text>
</comment>
<evidence type="ECO:0000256" key="1">
    <source>
        <dbReference type="ARBA" id="ARBA00010062"/>
    </source>
</evidence>
<dbReference type="CDD" id="cd06347">
    <property type="entry name" value="PBP1_ABC_LivK_ligand_binding-like"/>
    <property type="match status" value="1"/>
</dbReference>
<dbReference type="PROSITE" id="PS51257">
    <property type="entry name" value="PROKAR_LIPOPROTEIN"/>
    <property type="match status" value="1"/>
</dbReference>
<dbReference type="OrthoDB" id="369860at2"/>
<gene>
    <name evidence="4" type="ORF">TresaDRAFT_2685</name>
</gene>
<evidence type="ECO:0000259" key="3">
    <source>
        <dbReference type="Pfam" id="PF13458"/>
    </source>
</evidence>